<dbReference type="HOGENOM" id="CLU_1749232_0_0_1"/>
<gene>
    <name evidence="1" type="ORF">EURHEDRAFT_407985</name>
</gene>
<name>A0A017SP79_ASPRC</name>
<evidence type="ECO:0008006" key="3">
    <source>
        <dbReference type="Google" id="ProtNLM"/>
    </source>
</evidence>
<dbReference type="STRING" id="1388766.A0A017SP79"/>
<sequence length="149" mass="16784">MKSLCCNAWEADHPGLDFTRLAEKIYETKGYPGPYYCVATKPQGPSLRTLQESFSNAKLPKLLVRSSLHQLLLRDWLHATCGVMHTNISPQNMSMEIEDDTSLEDIEEQEPQDPSIPAQSMENLSISLGLLCWSFQGSPFSRTFCKCDP</sequence>
<protein>
    <recommendedName>
        <fullName evidence="3">Protein kinase domain-containing protein</fullName>
    </recommendedName>
</protein>
<dbReference type="RefSeq" id="XP_040642465.1">
    <property type="nucleotide sequence ID" value="XM_040780715.1"/>
</dbReference>
<accession>A0A017SP79</accession>
<proteinExistence type="predicted"/>
<reference evidence="2" key="1">
    <citation type="journal article" date="2014" name="Nat. Commun.">
        <title>Genomic adaptations of the halophilic Dead Sea filamentous fungus Eurotium rubrum.</title>
        <authorList>
            <person name="Kis-Papo T."/>
            <person name="Weig A.R."/>
            <person name="Riley R."/>
            <person name="Persoh D."/>
            <person name="Salamov A."/>
            <person name="Sun H."/>
            <person name="Lipzen A."/>
            <person name="Wasser S.P."/>
            <person name="Rambold G."/>
            <person name="Grigoriev I.V."/>
            <person name="Nevo E."/>
        </authorList>
    </citation>
    <scope>NUCLEOTIDE SEQUENCE [LARGE SCALE GENOMIC DNA]</scope>
    <source>
        <strain evidence="2">CBS 135680</strain>
    </source>
</reference>
<dbReference type="OrthoDB" id="5979581at2759"/>
<evidence type="ECO:0000313" key="1">
    <source>
        <dbReference type="EMBL" id="EYE98777.1"/>
    </source>
</evidence>
<keyword evidence="2" id="KW-1185">Reference proteome</keyword>
<dbReference type="Gene3D" id="3.30.200.20">
    <property type="entry name" value="Phosphorylase Kinase, domain 1"/>
    <property type="match status" value="1"/>
</dbReference>
<dbReference type="AlphaFoldDB" id="A0A017SP79"/>
<dbReference type="EMBL" id="KK088412">
    <property type="protein sequence ID" value="EYE98777.1"/>
    <property type="molecule type" value="Genomic_DNA"/>
</dbReference>
<dbReference type="Proteomes" id="UP000019804">
    <property type="component" value="Unassembled WGS sequence"/>
</dbReference>
<dbReference type="Gene3D" id="1.10.510.10">
    <property type="entry name" value="Transferase(Phosphotransferase) domain 1"/>
    <property type="match status" value="1"/>
</dbReference>
<dbReference type="GeneID" id="63695839"/>
<organism evidence="1 2">
    <name type="scientific">Aspergillus ruber (strain CBS 135680)</name>
    <dbReference type="NCBI Taxonomy" id="1388766"/>
    <lineage>
        <taxon>Eukaryota</taxon>
        <taxon>Fungi</taxon>
        <taxon>Dikarya</taxon>
        <taxon>Ascomycota</taxon>
        <taxon>Pezizomycotina</taxon>
        <taxon>Eurotiomycetes</taxon>
        <taxon>Eurotiomycetidae</taxon>
        <taxon>Eurotiales</taxon>
        <taxon>Aspergillaceae</taxon>
        <taxon>Aspergillus</taxon>
        <taxon>Aspergillus subgen. Aspergillus</taxon>
    </lineage>
</organism>
<evidence type="ECO:0000313" key="2">
    <source>
        <dbReference type="Proteomes" id="UP000019804"/>
    </source>
</evidence>